<evidence type="ECO:0000313" key="9">
    <source>
        <dbReference type="Proteomes" id="UP000000577"/>
    </source>
</evidence>
<comment type="subcellular location">
    <subcellularLocation>
        <location evidence="1">Membrane</location>
        <topology evidence="1">Multi-pass membrane protein</topology>
    </subcellularLocation>
</comment>
<gene>
    <name evidence="8" type="ordered locus">GSU3625</name>
</gene>
<feature type="domain" description="ResB-like" evidence="7">
    <location>
        <begin position="97"/>
        <end position="189"/>
    </location>
</feature>
<organism evidence="8 9">
    <name type="scientific">Geobacter sulfurreducens (strain ATCC 51573 / DSM 12127 / PCA)</name>
    <dbReference type="NCBI Taxonomy" id="243231"/>
    <lineage>
        <taxon>Bacteria</taxon>
        <taxon>Pseudomonadati</taxon>
        <taxon>Thermodesulfobacteriota</taxon>
        <taxon>Desulfuromonadia</taxon>
        <taxon>Geobacterales</taxon>
        <taxon>Geobacteraceae</taxon>
        <taxon>Geobacter</taxon>
    </lineage>
</organism>
<evidence type="ECO:0000259" key="7">
    <source>
        <dbReference type="Pfam" id="PF05140"/>
    </source>
</evidence>
<dbReference type="EnsemblBacteria" id="AFP20518">
    <property type="protein sequence ID" value="AFP20518"/>
    <property type="gene ID" value="GSU3625"/>
</dbReference>
<feature type="transmembrane region" description="Helical" evidence="6">
    <location>
        <begin position="90"/>
        <end position="112"/>
    </location>
</feature>
<feature type="transmembrane region" description="Helical" evidence="6">
    <location>
        <begin position="209"/>
        <end position="229"/>
    </location>
</feature>
<dbReference type="InterPro" id="IPR007816">
    <property type="entry name" value="ResB-like_domain"/>
</dbReference>
<keyword evidence="5 6" id="KW-0472">Membrane</keyword>
<dbReference type="KEGG" id="gsu:GSU3625"/>
<dbReference type="AlphaFoldDB" id="I7FIL7"/>
<dbReference type="HOGENOM" id="CLU_1228479_0_0_7"/>
<dbReference type="InParanoid" id="I7FIL7"/>
<name>I7FIL7_GEOSL</name>
<proteinExistence type="predicted"/>
<dbReference type="GO" id="GO:0017004">
    <property type="term" value="P:cytochrome complex assembly"/>
    <property type="evidence" value="ECO:0007669"/>
    <property type="project" value="UniProtKB-KW"/>
</dbReference>
<dbReference type="STRING" id="243231.GSU3625"/>
<evidence type="ECO:0000256" key="1">
    <source>
        <dbReference type="ARBA" id="ARBA00004141"/>
    </source>
</evidence>
<evidence type="ECO:0000256" key="2">
    <source>
        <dbReference type="ARBA" id="ARBA00022692"/>
    </source>
</evidence>
<evidence type="ECO:0000256" key="5">
    <source>
        <dbReference type="ARBA" id="ARBA00023136"/>
    </source>
</evidence>
<keyword evidence="2 6" id="KW-0812">Transmembrane</keyword>
<feature type="transmembrane region" description="Helical" evidence="6">
    <location>
        <begin position="57"/>
        <end position="78"/>
    </location>
</feature>
<evidence type="ECO:0000256" key="6">
    <source>
        <dbReference type="SAM" id="Phobius"/>
    </source>
</evidence>
<dbReference type="EMBL" id="AE017180">
    <property type="protein sequence ID" value="AFP20518.1"/>
    <property type="molecule type" value="Genomic_DNA"/>
</dbReference>
<dbReference type="GO" id="GO:0016020">
    <property type="term" value="C:membrane"/>
    <property type="evidence" value="ECO:0007669"/>
    <property type="project" value="UniProtKB-SubCell"/>
</dbReference>
<sequence>MLTRIYQSLASLCLGLWLMGGVMALLAVGSFGGEEAAALNAMPLYVWLTRAPLAASWWLWGTLALLTLLTINTILCSIEAIRLRFGKSTLPALVAPQLMHLGFLLIVLAHLLSATGGAKEAMQVYQGSSIGFPDGSTLHVGPISVATGPMGMPADYRAQVRAVTGSRVEEGTVSPNHPFFHGGFGVYLKHAEEHPFPVAVMEIHREPGAGWALAGALLFTAGNGMLLALRRERR</sequence>
<keyword evidence="4 6" id="KW-1133">Transmembrane helix</keyword>
<evidence type="ECO:0000313" key="8">
    <source>
        <dbReference type="EMBL" id="AFP20518.1"/>
    </source>
</evidence>
<keyword evidence="3" id="KW-0201">Cytochrome c-type biogenesis</keyword>
<dbReference type="Proteomes" id="UP000000577">
    <property type="component" value="Chromosome"/>
</dbReference>
<dbReference type="OrthoDB" id="5395706at2"/>
<keyword evidence="9" id="KW-1185">Reference proteome</keyword>
<reference evidence="8 9" key="2">
    <citation type="journal article" date="2012" name="BMC Genomics">
        <title>Comparative genomic analysis of Geobacter sulfurreducens KN400, a strain with enhanced capacity for extracellular electron transfer and electricity production.</title>
        <authorList>
            <person name="Butler J.E."/>
            <person name="Young N.D."/>
            <person name="Aklujkar M."/>
            <person name="Lovley D.R."/>
        </authorList>
    </citation>
    <scope>NUCLEOTIDE SEQUENCE [LARGE SCALE GENOMIC DNA]</scope>
    <source>
        <strain evidence="9">ATCC 51573 / DSM 12127 / PCA</strain>
    </source>
</reference>
<evidence type="ECO:0000256" key="3">
    <source>
        <dbReference type="ARBA" id="ARBA00022748"/>
    </source>
</evidence>
<protein>
    <submittedName>
        <fullName evidence="8">ResB-like family cytochrome c biogenesis protein</fullName>
    </submittedName>
</protein>
<dbReference type="Pfam" id="PF05140">
    <property type="entry name" value="ResB"/>
    <property type="match status" value="1"/>
</dbReference>
<reference evidence="8 9" key="1">
    <citation type="journal article" date="2003" name="Science">
        <title>Genome of Geobacter sulfurreducens: metal reduction in subsurface environments.</title>
        <authorList>
            <person name="Methe B.A."/>
            <person name="Nelson K.E."/>
            <person name="Eisen J.A."/>
            <person name="Paulsen I.T."/>
            <person name="Nelson W."/>
            <person name="Heidelberg J.F."/>
            <person name="Wu D."/>
            <person name="Wu M."/>
            <person name="Ward N."/>
            <person name="Beanan M.J."/>
            <person name="Dodson R.J."/>
            <person name="Madupu R."/>
            <person name="Brinkac L.M."/>
            <person name="Daugherty S.C."/>
            <person name="DeBoy R.T."/>
            <person name="Durkin A.S."/>
            <person name="Gwinn M."/>
            <person name="Kolonay J.F."/>
            <person name="Sullivan S.A."/>
            <person name="Haft D.H."/>
            <person name="Selengut J."/>
            <person name="Davidsen T.M."/>
            <person name="Zafar N."/>
            <person name="White O."/>
            <person name="Tran B."/>
            <person name="Romero C."/>
            <person name="Forberger H.A."/>
            <person name="Weidman J."/>
            <person name="Khouri H."/>
            <person name="Feldblyum T.V."/>
            <person name="Utterback T.R."/>
            <person name="Van Aken S.E."/>
            <person name="Lovley D.R."/>
            <person name="Fraser C.M."/>
        </authorList>
    </citation>
    <scope>NUCLEOTIDE SEQUENCE [LARGE SCALE GENOMIC DNA]</scope>
    <source>
        <strain evidence="9">ATCC 51573 / DSM 12127 / PCA</strain>
    </source>
</reference>
<evidence type="ECO:0000256" key="4">
    <source>
        <dbReference type="ARBA" id="ARBA00022989"/>
    </source>
</evidence>
<dbReference type="RefSeq" id="WP_010943929.1">
    <property type="nucleotide sequence ID" value="NC_002939.5"/>
</dbReference>
<accession>I7FIL7</accession>
<dbReference type="eggNOG" id="COG1333">
    <property type="taxonomic scope" value="Bacteria"/>
</dbReference>